<evidence type="ECO:0000313" key="3">
    <source>
        <dbReference type="Proteomes" id="UP000694920"/>
    </source>
</evidence>
<evidence type="ECO:0000313" key="4">
    <source>
        <dbReference type="RefSeq" id="XP_015587517.1"/>
    </source>
</evidence>
<feature type="region of interest" description="Disordered" evidence="2">
    <location>
        <begin position="670"/>
        <end position="719"/>
    </location>
</feature>
<dbReference type="GeneID" id="107264126"/>
<dbReference type="PANTHER" id="PTHR16487">
    <property type="entry name" value="PPP4R2-RELATED PROTEIN"/>
    <property type="match status" value="1"/>
</dbReference>
<sequence>MENPEEVLQALDEFQKLRPTEIPRELEEYLCWVAKTGDPVYQWTLIKALFREKLSRVMTDFYESCPSLELAPCPNVEHFNYDTMKSNLLERLESFANAPFTVQRICELLTAPRKEYNRVDKFMRAIEKNILVVSTREPGPAARRSENGDGMVNGSVEEDTPSTQHSHEVEMESWVKECTPANTIVADTAENESPLLDTVMPAATIIKNLPVSLTNLSGSLNKSEQTSLRPDAASSNFIPSTSDLSVATNLTSQITSEDSSTSNGVQNLSTMTHDTPGIVGDVPEAIMNEDTSSQPSLDLENNEGESTDSSKKLQTTFQARDFISTDAETTKPCSQNNLSTRIGNTDNVTDSNVGQLTSSGENRKDLSHLPVQNKMSIDNEESIHPMTENLLEVDKTLENKEVIQESTEHSGVSDSNSEDSSLGQNSLALVLEAAPSIENSLLTNKTSDTKVTLIEPSHLEDREMNEDSRTSTIAAISQENKMESKLDVDENILVSAKAVKLDLEEHNLMKEQPRDAKENLDVITENSKPVVEEPGSEFGQVTNQHRKKNEEDTVTIEETIADNVRVTKSIVPDPIPIIEEPKEAEQDNKKTGGTELVVEVSEDFKEETVIVKDQPAAEETKSMIVESAESVENMKDAKKNIEGVENIEIVGQSQAFEHNSQNKSAACLTKNDEAAESNGSVSVKGTGQVESMEVDNEESVLTFRQDEPMEQETTDSFKS</sequence>
<feature type="region of interest" description="Disordered" evidence="2">
    <location>
        <begin position="327"/>
        <end position="369"/>
    </location>
</feature>
<dbReference type="Proteomes" id="UP000694920">
    <property type="component" value="Unplaced"/>
</dbReference>
<dbReference type="InterPro" id="IPR015267">
    <property type="entry name" value="PPP4R2"/>
</dbReference>
<feature type="compositionally biased region" description="Polar residues" evidence="2">
    <location>
        <begin position="331"/>
        <end position="360"/>
    </location>
</feature>
<comment type="similarity">
    <text evidence="1">Belongs to the PPP4R2 family.</text>
</comment>
<dbReference type="GO" id="GO:0030289">
    <property type="term" value="C:protein phosphatase 4 complex"/>
    <property type="evidence" value="ECO:0007669"/>
    <property type="project" value="InterPro"/>
</dbReference>
<feature type="region of interest" description="Disordered" evidence="2">
    <location>
        <begin position="288"/>
        <end position="313"/>
    </location>
</feature>
<reference evidence="4" key="1">
    <citation type="submission" date="2025-08" db="UniProtKB">
        <authorList>
            <consortium name="RefSeq"/>
        </authorList>
    </citation>
    <scope>IDENTIFICATION</scope>
</reference>
<dbReference type="Pfam" id="PF09184">
    <property type="entry name" value="PPP4R2"/>
    <property type="match status" value="1"/>
</dbReference>
<feature type="region of interest" description="Disordered" evidence="2">
    <location>
        <begin position="137"/>
        <end position="164"/>
    </location>
</feature>
<name>A0AAJ7BJJ7_CEPCN</name>
<organism evidence="3 4">
    <name type="scientific">Cephus cinctus</name>
    <name type="common">Wheat stem sawfly</name>
    <dbReference type="NCBI Taxonomy" id="211228"/>
    <lineage>
        <taxon>Eukaryota</taxon>
        <taxon>Metazoa</taxon>
        <taxon>Ecdysozoa</taxon>
        <taxon>Arthropoda</taxon>
        <taxon>Hexapoda</taxon>
        <taxon>Insecta</taxon>
        <taxon>Pterygota</taxon>
        <taxon>Neoptera</taxon>
        <taxon>Endopterygota</taxon>
        <taxon>Hymenoptera</taxon>
        <taxon>Cephoidea</taxon>
        <taxon>Cephidae</taxon>
        <taxon>Cephus</taxon>
    </lineage>
</organism>
<dbReference type="GO" id="GO:0019888">
    <property type="term" value="F:protein phosphatase regulator activity"/>
    <property type="evidence" value="ECO:0007669"/>
    <property type="project" value="InterPro"/>
</dbReference>
<feature type="compositionally biased region" description="Polar residues" evidence="2">
    <location>
        <begin position="677"/>
        <end position="689"/>
    </location>
</feature>
<dbReference type="GO" id="GO:0005634">
    <property type="term" value="C:nucleus"/>
    <property type="evidence" value="ECO:0007669"/>
    <property type="project" value="TreeGrafter"/>
</dbReference>
<dbReference type="RefSeq" id="XP_015587517.1">
    <property type="nucleotide sequence ID" value="XM_015732031.2"/>
</dbReference>
<evidence type="ECO:0000256" key="1">
    <source>
        <dbReference type="ARBA" id="ARBA00009207"/>
    </source>
</evidence>
<dbReference type="GO" id="GO:0005737">
    <property type="term" value="C:cytoplasm"/>
    <property type="evidence" value="ECO:0007669"/>
    <property type="project" value="TreeGrafter"/>
</dbReference>
<accession>A0AAJ7BJJ7</accession>
<dbReference type="AlphaFoldDB" id="A0AAJ7BJJ7"/>
<dbReference type="PANTHER" id="PTHR16487:SF0">
    <property type="entry name" value="PROTEIN PHOSPHATASE 4 REGULATORY SUBUNIT 2-RELATED"/>
    <property type="match status" value="1"/>
</dbReference>
<proteinExistence type="inferred from homology"/>
<evidence type="ECO:0000256" key="2">
    <source>
        <dbReference type="SAM" id="MobiDB-lite"/>
    </source>
</evidence>
<protein>
    <submittedName>
        <fullName evidence="4">Serine/threonine-protein phosphatase 4 regulatory subunit 2-like</fullName>
    </submittedName>
</protein>
<keyword evidence="3" id="KW-1185">Reference proteome</keyword>
<gene>
    <name evidence="4" type="primary">LOC107264126</name>
</gene>
<dbReference type="KEGG" id="ccin:107264126"/>